<dbReference type="GO" id="GO:0016281">
    <property type="term" value="C:eukaryotic translation initiation factor 4F complex"/>
    <property type="evidence" value="ECO:0007669"/>
    <property type="project" value="TreeGrafter"/>
</dbReference>
<keyword evidence="10" id="KW-1185">Reference proteome</keyword>
<dbReference type="PROSITE" id="PS51363">
    <property type="entry name" value="W2"/>
    <property type="match status" value="1"/>
</dbReference>
<dbReference type="GO" id="GO:0006417">
    <property type="term" value="P:regulation of translation"/>
    <property type="evidence" value="ECO:0007669"/>
    <property type="project" value="UniProtKB-KW"/>
</dbReference>
<dbReference type="Gene3D" id="1.25.40.180">
    <property type="match status" value="3"/>
</dbReference>
<dbReference type="GO" id="GO:0003743">
    <property type="term" value="F:translation initiation factor activity"/>
    <property type="evidence" value="ECO:0007669"/>
    <property type="project" value="UniProtKB-KW"/>
</dbReference>
<dbReference type="RefSeq" id="XP_029650823.1">
    <property type="nucleotide sequence ID" value="XM_029794963.2"/>
</dbReference>
<keyword evidence="5" id="KW-0648">Protein biosynthesis</keyword>
<dbReference type="AlphaFoldDB" id="A0A6P7THG7"/>
<feature type="compositionally biased region" description="Polar residues" evidence="7">
    <location>
        <begin position="423"/>
        <end position="435"/>
    </location>
</feature>
<dbReference type="SMART" id="SM00544">
    <property type="entry name" value="MA3"/>
    <property type="match status" value="1"/>
</dbReference>
<keyword evidence="6" id="KW-0175">Coiled coil</keyword>
<protein>
    <submittedName>
        <fullName evidence="11">Eukaryotic translation initiation factor 4 gamma 1 isoform X1</fullName>
    </submittedName>
</protein>
<evidence type="ECO:0000256" key="6">
    <source>
        <dbReference type="SAM" id="Coils"/>
    </source>
</evidence>
<dbReference type="KEGG" id="osn:115224199"/>
<dbReference type="PROSITE" id="PS51366">
    <property type="entry name" value="MI"/>
    <property type="match status" value="1"/>
</dbReference>
<evidence type="ECO:0000259" key="8">
    <source>
        <dbReference type="PROSITE" id="PS51363"/>
    </source>
</evidence>
<reference evidence="11" key="1">
    <citation type="submission" date="2025-08" db="UniProtKB">
        <authorList>
            <consortium name="RefSeq"/>
        </authorList>
    </citation>
    <scope>IDENTIFICATION</scope>
</reference>
<dbReference type="FunFam" id="1.25.40.180:FF:000042">
    <property type="entry name" value="Eukaryotic translation initiation factor 4 gamma"/>
    <property type="match status" value="1"/>
</dbReference>
<dbReference type="Pfam" id="PF02847">
    <property type="entry name" value="MA3"/>
    <property type="match status" value="1"/>
</dbReference>
<dbReference type="InterPro" id="IPR003307">
    <property type="entry name" value="W2_domain"/>
</dbReference>
<dbReference type="Pfam" id="PF02020">
    <property type="entry name" value="W2"/>
    <property type="match status" value="1"/>
</dbReference>
<dbReference type="SMART" id="SM00543">
    <property type="entry name" value="MIF4G"/>
    <property type="match status" value="1"/>
</dbReference>
<evidence type="ECO:0000313" key="11">
    <source>
        <dbReference type="RefSeq" id="XP_029650823.1"/>
    </source>
</evidence>
<feature type="domain" description="W2" evidence="8">
    <location>
        <begin position="896"/>
        <end position="1056"/>
    </location>
</feature>
<dbReference type="PANTHER" id="PTHR23253:SF78">
    <property type="entry name" value="EUKARYOTIC TRANSLATION INITIATION FACTOR 4G1, ISOFORM B-RELATED"/>
    <property type="match status" value="1"/>
</dbReference>
<dbReference type="InterPro" id="IPR003891">
    <property type="entry name" value="Initiation_fac_eIF4g_MI"/>
</dbReference>
<feature type="coiled-coil region" evidence="6">
    <location>
        <begin position="252"/>
        <end position="279"/>
    </location>
</feature>
<feature type="compositionally biased region" description="Basic and acidic residues" evidence="7">
    <location>
        <begin position="656"/>
        <end position="665"/>
    </location>
</feature>
<dbReference type="CDD" id="cd11559">
    <property type="entry name" value="W2_eIF4G1_like"/>
    <property type="match status" value="1"/>
</dbReference>
<feature type="region of interest" description="Disordered" evidence="7">
    <location>
        <begin position="421"/>
        <end position="482"/>
    </location>
</feature>
<dbReference type="InterPro" id="IPR003890">
    <property type="entry name" value="MIF4G-like_typ-3"/>
</dbReference>
<evidence type="ECO:0000256" key="7">
    <source>
        <dbReference type="SAM" id="MobiDB-lite"/>
    </source>
</evidence>
<evidence type="ECO:0000256" key="5">
    <source>
        <dbReference type="ARBA" id="ARBA00022917"/>
    </source>
</evidence>
<evidence type="ECO:0000256" key="1">
    <source>
        <dbReference type="ARBA" id="ARBA00005775"/>
    </source>
</evidence>
<feature type="compositionally biased region" description="Low complexity" evidence="7">
    <location>
        <begin position="562"/>
        <end position="580"/>
    </location>
</feature>
<dbReference type="SUPFAM" id="SSF48371">
    <property type="entry name" value="ARM repeat"/>
    <property type="match status" value="3"/>
</dbReference>
<keyword evidence="2 11" id="KW-0396">Initiation factor</keyword>
<evidence type="ECO:0000256" key="3">
    <source>
        <dbReference type="ARBA" id="ARBA00022553"/>
    </source>
</evidence>
<sequence length="1056" mass="119004">MHSRKFVSSDQWNDTNPTDLKQYDRDTLLGLQNASASLSRPENLPDLPDVILSAPLTTVAPGVGIQSSGMTIGLGGDKGINTDWRNGNDPFIPFYVKSARSSVGGVTKRGSQQGKKEVKNIIIQIPKEVKLKTCENAWLPSAKKPQNTVDDSGGVDAIVKRVRSILNKLTPQNFETLVDQMELILIDTEDKLGAVTDLVFEKAVLEPNYSSAYAKFCTFLMMLKVPSKNNPEKNVDFHSLLLTKCRQQFEKDNESEQNILDLKEKIEAANEEEKKVLLEDLDTVMFISRRKSVGNIRFIGELFKMNMVKLDIMHGCLERLSSSTDEEKLECMCKLLSTVGKVIESKAKNEEMNRYFKDIRAIVGARETSSRIRFMLLDLIDLRKNKWVPRHAEKGPKTLKELHQDIENEEIEHRLKMDAAAANQHQLSSYSSQRNRGGRAGSMGPLTPPQANDSDGWNTVGGGRTLRAPIDPSKMWLPKSKNDDSIQLCPSVGSNKFGMWGRGSTGGGSSRGSNNQQNDRLTTTPTNRFSALCGDDEDLFNMIGSSGQENRPEMFARGGMGNRRSGSRSGVGPSPGQSGRNQFSGFRGKTLPRRFSQEDRNVQRRGSNDNLTPLRGQTREDSRSRKIRSRENSRNRSMHTPIGSRESSQNRQSVLHSRENSRDSKMASCENGMFQENKPLNYDTSNSTSDYPTKHEKIELAAAQSKPISEAEVKKKTMFIIDGYLNNKDLEEVVVSLSKLKSSSNLQVFISSAISHVLDLTQPARTHTGSLIYHLMDNKTISKSDFLNGMNNVLEYAEDLEIDVPRIWTYFAQLISSLLGEGRLPWTILKEIVEPLKTTNKGGVFIAEILKELVTRMGEQKVQELWKSFDLKLSDFYKAEDMSKFISDHKLEFMFDKDNPDCLLNDFENKLHNLLETCNLNNKPIFDLIEELQQPLIETEEFIRILMTEICSSAIVESKVSKSKIKTRCEVLLKYLGQKPNLQLQALYSLQALDVKLVHPPSVLRMMFETLYDEDVIAEDAYFQWEKSEDSPGKGVALKQVAAFLTWLHEAEEDDD</sequence>
<keyword evidence="3" id="KW-0597">Phosphoprotein</keyword>
<feature type="compositionally biased region" description="Polar residues" evidence="7">
    <location>
        <begin position="645"/>
        <end position="655"/>
    </location>
</feature>
<dbReference type="SMART" id="SM00515">
    <property type="entry name" value="eIF5C"/>
    <property type="match status" value="1"/>
</dbReference>
<proteinExistence type="inferred from homology"/>
<dbReference type="PANTHER" id="PTHR23253">
    <property type="entry name" value="EUKARYOTIC TRANSLATION INITIATION FACTOR 4 GAMMA"/>
    <property type="match status" value="1"/>
</dbReference>
<feature type="compositionally biased region" description="Basic and acidic residues" evidence="7">
    <location>
        <begin position="617"/>
        <end position="634"/>
    </location>
</feature>
<feature type="domain" description="MI" evidence="9">
    <location>
        <begin position="712"/>
        <end position="834"/>
    </location>
</feature>
<keyword evidence="4" id="KW-0810">Translation regulation</keyword>
<feature type="region of interest" description="Disordered" evidence="7">
    <location>
        <begin position="495"/>
        <end position="528"/>
    </location>
</feature>
<dbReference type="InterPro" id="IPR016024">
    <property type="entry name" value="ARM-type_fold"/>
</dbReference>
<evidence type="ECO:0000259" key="9">
    <source>
        <dbReference type="PROSITE" id="PS51366"/>
    </source>
</evidence>
<dbReference type="Pfam" id="PF02854">
    <property type="entry name" value="MIF4G"/>
    <property type="match status" value="1"/>
</dbReference>
<accession>A0A6P7THG7</accession>
<evidence type="ECO:0000256" key="4">
    <source>
        <dbReference type="ARBA" id="ARBA00022845"/>
    </source>
</evidence>
<dbReference type="Proteomes" id="UP000515154">
    <property type="component" value="Linkage group LG25"/>
</dbReference>
<evidence type="ECO:0000313" key="10">
    <source>
        <dbReference type="Proteomes" id="UP000515154"/>
    </source>
</evidence>
<feature type="region of interest" description="Disordered" evidence="7">
    <location>
        <begin position="542"/>
        <end position="667"/>
    </location>
</feature>
<feature type="compositionally biased region" description="Gly residues" evidence="7">
    <location>
        <begin position="500"/>
        <end position="510"/>
    </location>
</feature>
<evidence type="ECO:0000256" key="2">
    <source>
        <dbReference type="ARBA" id="ARBA00022540"/>
    </source>
</evidence>
<comment type="similarity">
    <text evidence="1">Belongs to the eukaryotic initiation factor 4G family.</text>
</comment>
<gene>
    <name evidence="11" type="primary">LOC115224199</name>
</gene>
<organism evidence="10 11">
    <name type="scientific">Octopus sinensis</name>
    <name type="common">East Asian common octopus</name>
    <dbReference type="NCBI Taxonomy" id="2607531"/>
    <lineage>
        <taxon>Eukaryota</taxon>
        <taxon>Metazoa</taxon>
        <taxon>Spiralia</taxon>
        <taxon>Lophotrochozoa</taxon>
        <taxon>Mollusca</taxon>
        <taxon>Cephalopoda</taxon>
        <taxon>Coleoidea</taxon>
        <taxon>Octopodiformes</taxon>
        <taxon>Octopoda</taxon>
        <taxon>Incirrata</taxon>
        <taxon>Octopodidae</taxon>
        <taxon>Octopus</taxon>
    </lineage>
</organism>
<feature type="compositionally biased region" description="Polar residues" evidence="7">
    <location>
        <begin position="514"/>
        <end position="528"/>
    </location>
</feature>
<dbReference type="GO" id="GO:0003729">
    <property type="term" value="F:mRNA binding"/>
    <property type="evidence" value="ECO:0007669"/>
    <property type="project" value="TreeGrafter"/>
</dbReference>
<name>A0A6P7THG7_9MOLL</name>